<reference evidence="1 2" key="1">
    <citation type="submission" date="2019-03" db="EMBL/GenBank/DDBJ databases">
        <title>Genomic analyses of the natural microbiome of Caenorhabditis elegans.</title>
        <authorList>
            <person name="Samuel B."/>
        </authorList>
    </citation>
    <scope>NUCLEOTIDE SEQUENCE [LARGE SCALE GENOMIC DNA]</scope>
    <source>
        <strain evidence="1 2">JUb102</strain>
    </source>
</reference>
<evidence type="ECO:0000313" key="1">
    <source>
        <dbReference type="EMBL" id="TCT35065.1"/>
    </source>
</evidence>
<protein>
    <submittedName>
        <fullName evidence="1">Uncharacterized protein DUF1120</fullName>
    </submittedName>
</protein>
<name>A0A4R3NJV2_9GAMM</name>
<dbReference type="EMBL" id="SMAS01000004">
    <property type="protein sequence ID" value="TCT35065.1"/>
    <property type="molecule type" value="Genomic_DNA"/>
</dbReference>
<gene>
    <name evidence="1" type="ORF">EC835_104226</name>
</gene>
<sequence>MRLLIVPVTKAIVLLVLGCLFFNKIAYSQTIQNENFIGQIKSPPTCEVIIPNGGEYRFNQLHARQFDLNKTTEIPELSKIWQISCNTPTLLLVQFSDNRSETSQMGNDSYFGLGKVNNQGRLGNYQLILSQLKVDGQAVGVGVVNGTELLPSTQESIVLKSKQYAWVTNENVISSGSHFAVNIAVKPILNSLKETNGPIVEAVELDGSANIIFSFGI</sequence>
<dbReference type="OrthoDB" id="6464253at2"/>
<evidence type="ECO:0000313" key="2">
    <source>
        <dbReference type="Proteomes" id="UP000295055"/>
    </source>
</evidence>
<dbReference type="RefSeq" id="WP_132496230.1">
    <property type="nucleotide sequence ID" value="NZ_SMAS01000004.1"/>
</dbReference>
<organism evidence="1 2">
    <name type="scientific">Providencia alcalifaciens</name>
    <dbReference type="NCBI Taxonomy" id="126385"/>
    <lineage>
        <taxon>Bacteria</taxon>
        <taxon>Pseudomonadati</taxon>
        <taxon>Pseudomonadota</taxon>
        <taxon>Gammaproteobacteria</taxon>
        <taxon>Enterobacterales</taxon>
        <taxon>Morganellaceae</taxon>
        <taxon>Providencia</taxon>
    </lineage>
</organism>
<accession>A0A4R3NJV2</accession>
<dbReference type="Proteomes" id="UP000295055">
    <property type="component" value="Unassembled WGS sequence"/>
</dbReference>
<comment type="caution">
    <text evidence="1">The sequence shown here is derived from an EMBL/GenBank/DDBJ whole genome shotgun (WGS) entry which is preliminary data.</text>
</comment>
<proteinExistence type="predicted"/>
<dbReference type="AlphaFoldDB" id="A0A4R3NJV2"/>